<organism evidence="1">
    <name type="scientific">Physcomitrium patens</name>
    <name type="common">Spreading-leaved earth moss</name>
    <name type="synonym">Physcomitrella patens</name>
    <dbReference type="NCBI Taxonomy" id="3218"/>
    <lineage>
        <taxon>Eukaryota</taxon>
        <taxon>Viridiplantae</taxon>
        <taxon>Streptophyta</taxon>
        <taxon>Embryophyta</taxon>
        <taxon>Bryophyta</taxon>
        <taxon>Bryophytina</taxon>
        <taxon>Bryopsida</taxon>
        <taxon>Funariidae</taxon>
        <taxon>Funariales</taxon>
        <taxon>Funariaceae</taxon>
        <taxon>Physcomitrium</taxon>
    </lineage>
</organism>
<reference evidence="1 3" key="2">
    <citation type="journal article" date="2018" name="Plant J.">
        <title>The Physcomitrella patens chromosome-scale assembly reveals moss genome structure and evolution.</title>
        <authorList>
            <person name="Lang D."/>
            <person name="Ullrich K.K."/>
            <person name="Murat F."/>
            <person name="Fuchs J."/>
            <person name="Jenkins J."/>
            <person name="Haas F.B."/>
            <person name="Piednoel M."/>
            <person name="Gundlach H."/>
            <person name="Van Bel M."/>
            <person name="Meyberg R."/>
            <person name="Vives C."/>
            <person name="Morata J."/>
            <person name="Symeonidi A."/>
            <person name="Hiss M."/>
            <person name="Muchero W."/>
            <person name="Kamisugi Y."/>
            <person name="Saleh O."/>
            <person name="Blanc G."/>
            <person name="Decker E.L."/>
            <person name="van Gessel N."/>
            <person name="Grimwood J."/>
            <person name="Hayes R.D."/>
            <person name="Graham S.W."/>
            <person name="Gunter L.E."/>
            <person name="McDaniel S.F."/>
            <person name="Hoernstein S.N.W."/>
            <person name="Larsson A."/>
            <person name="Li F.W."/>
            <person name="Perroud P.F."/>
            <person name="Phillips J."/>
            <person name="Ranjan P."/>
            <person name="Rokshar D.S."/>
            <person name="Rothfels C.J."/>
            <person name="Schneider L."/>
            <person name="Shu S."/>
            <person name="Stevenson D.W."/>
            <person name="Thummler F."/>
            <person name="Tillich M."/>
            <person name="Villarreal Aguilar J.C."/>
            <person name="Widiez T."/>
            <person name="Wong G.K."/>
            <person name="Wymore A."/>
            <person name="Zhang Y."/>
            <person name="Zimmer A.D."/>
            <person name="Quatrano R.S."/>
            <person name="Mayer K.F.X."/>
            <person name="Goodstein D."/>
            <person name="Casacuberta J.M."/>
            <person name="Vandepoele K."/>
            <person name="Reski R."/>
            <person name="Cuming A.C."/>
            <person name="Tuskan G.A."/>
            <person name="Maumus F."/>
            <person name="Salse J."/>
            <person name="Schmutz J."/>
            <person name="Rensing S.A."/>
        </authorList>
    </citation>
    <scope>NUCLEOTIDE SEQUENCE [LARGE SCALE GENOMIC DNA]</scope>
    <source>
        <strain evidence="2 3">cv. Gransden 2004</strain>
    </source>
</reference>
<reference evidence="1 3" key="1">
    <citation type="journal article" date="2008" name="Science">
        <title>The Physcomitrella genome reveals evolutionary insights into the conquest of land by plants.</title>
        <authorList>
            <person name="Rensing S."/>
            <person name="Lang D."/>
            <person name="Zimmer A."/>
            <person name="Terry A."/>
            <person name="Salamov A."/>
            <person name="Shapiro H."/>
            <person name="Nishiyama T."/>
            <person name="Perroud P.-F."/>
            <person name="Lindquist E."/>
            <person name="Kamisugi Y."/>
            <person name="Tanahashi T."/>
            <person name="Sakakibara K."/>
            <person name="Fujita T."/>
            <person name="Oishi K."/>
            <person name="Shin-I T."/>
            <person name="Kuroki Y."/>
            <person name="Toyoda A."/>
            <person name="Suzuki Y."/>
            <person name="Hashimoto A."/>
            <person name="Yamaguchi K."/>
            <person name="Sugano A."/>
            <person name="Kohara Y."/>
            <person name="Fujiyama A."/>
            <person name="Anterola A."/>
            <person name="Aoki S."/>
            <person name="Ashton N."/>
            <person name="Barbazuk W.B."/>
            <person name="Barker E."/>
            <person name="Bennetzen J."/>
            <person name="Bezanilla M."/>
            <person name="Blankenship R."/>
            <person name="Cho S.H."/>
            <person name="Dutcher S."/>
            <person name="Estelle M."/>
            <person name="Fawcett J.A."/>
            <person name="Gundlach H."/>
            <person name="Hanada K."/>
            <person name="Heyl A."/>
            <person name="Hicks K.A."/>
            <person name="Hugh J."/>
            <person name="Lohr M."/>
            <person name="Mayer K."/>
            <person name="Melkozernov A."/>
            <person name="Murata T."/>
            <person name="Nelson D."/>
            <person name="Pils B."/>
            <person name="Prigge M."/>
            <person name="Reiss B."/>
            <person name="Renner T."/>
            <person name="Rombauts S."/>
            <person name="Rushton P."/>
            <person name="Sanderfoot A."/>
            <person name="Schween G."/>
            <person name="Shiu S.-H."/>
            <person name="Stueber K."/>
            <person name="Theodoulou F.L."/>
            <person name="Tu H."/>
            <person name="Van de Peer Y."/>
            <person name="Verrier P.J."/>
            <person name="Waters E."/>
            <person name="Wood A."/>
            <person name="Yang L."/>
            <person name="Cove D."/>
            <person name="Cuming A."/>
            <person name="Hasebe M."/>
            <person name="Lucas S."/>
            <person name="Mishler D.B."/>
            <person name="Reski R."/>
            <person name="Grigoriev I."/>
            <person name="Quatrano R.S."/>
            <person name="Boore J.L."/>
        </authorList>
    </citation>
    <scope>NUCLEOTIDE SEQUENCE [LARGE SCALE GENOMIC DNA]</scope>
    <source>
        <strain evidence="2 3">cv. Gransden 2004</strain>
    </source>
</reference>
<dbReference type="AlphaFoldDB" id="A0A2K1JXQ5"/>
<protein>
    <submittedName>
        <fullName evidence="1 2">Uncharacterized protein</fullName>
    </submittedName>
</protein>
<dbReference type="InParanoid" id="A0A2K1JXQ5"/>
<gene>
    <name evidence="1" type="ORF">PHYPA_013425</name>
</gene>
<evidence type="ECO:0000313" key="2">
    <source>
        <dbReference type="EnsemblPlants" id="Pp3c10_4650V3.1"/>
    </source>
</evidence>
<dbReference type="Proteomes" id="UP000006727">
    <property type="component" value="Chromosome 10"/>
</dbReference>
<keyword evidence="3" id="KW-1185">Reference proteome</keyword>
<sequence length="57" mass="6283">MLKSEGTCRSRIQILYWLLQTSSETPNCSKINTAIPRGVKFKHIIDGGHVGKKNVAG</sequence>
<name>A0A2K1JXQ5_PHYPA</name>
<proteinExistence type="predicted"/>
<reference evidence="2" key="3">
    <citation type="submission" date="2020-12" db="UniProtKB">
        <authorList>
            <consortium name="EnsemblPlants"/>
        </authorList>
    </citation>
    <scope>IDENTIFICATION</scope>
</reference>
<evidence type="ECO:0000313" key="1">
    <source>
        <dbReference type="EMBL" id="PNR46306.1"/>
    </source>
</evidence>
<accession>A0A2K1JXQ5</accession>
<dbReference type="Gramene" id="Pp3c10_4650V3.1">
    <property type="protein sequence ID" value="Pp3c10_4650V3.1"/>
    <property type="gene ID" value="Pp3c10_4650"/>
</dbReference>
<dbReference type="EnsemblPlants" id="Pp3c10_4650V3.1">
    <property type="protein sequence ID" value="Pp3c10_4650V3.1"/>
    <property type="gene ID" value="Pp3c10_4650"/>
</dbReference>
<evidence type="ECO:0000313" key="3">
    <source>
        <dbReference type="Proteomes" id="UP000006727"/>
    </source>
</evidence>
<dbReference type="EMBL" id="ABEU02000010">
    <property type="protein sequence ID" value="PNR46306.1"/>
    <property type="molecule type" value="Genomic_DNA"/>
</dbReference>